<evidence type="ECO:0000259" key="2">
    <source>
        <dbReference type="Pfam" id="PF12804"/>
    </source>
</evidence>
<dbReference type="Pfam" id="PF12804">
    <property type="entry name" value="NTP_transf_3"/>
    <property type="match status" value="1"/>
</dbReference>
<protein>
    <submittedName>
        <fullName evidence="3">4-diphosphocytidyl-2C-methyl-D-erythritol synthase</fullName>
    </submittedName>
</protein>
<accession>M0A9Y4</accession>
<keyword evidence="4" id="KW-1185">Reference proteome</keyword>
<dbReference type="PANTHER" id="PTHR19136">
    <property type="entry name" value="MOLYBDENUM COFACTOR GUANYLYLTRANSFERASE"/>
    <property type="match status" value="1"/>
</dbReference>
<dbReference type="AlphaFoldDB" id="M0A9Y4"/>
<dbReference type="Proteomes" id="UP000011648">
    <property type="component" value="Unassembled WGS sequence"/>
</dbReference>
<proteinExistence type="predicted"/>
<comment type="caution">
    <text evidence="3">The sequence shown here is derived from an EMBL/GenBank/DDBJ whole genome shotgun (WGS) entry which is preliminary data.</text>
</comment>
<dbReference type="GO" id="GO:0016779">
    <property type="term" value="F:nucleotidyltransferase activity"/>
    <property type="evidence" value="ECO:0007669"/>
    <property type="project" value="TreeGrafter"/>
</dbReference>
<dbReference type="OrthoDB" id="9782at2157"/>
<dbReference type="PATRIC" id="fig|1230458.4.peg.946"/>
<dbReference type="PANTHER" id="PTHR19136:SF86">
    <property type="entry name" value="ADENOSYLCOBINAMIDE-PHOSPHATE GUANYLYLTRANSFERASE"/>
    <property type="match status" value="1"/>
</dbReference>
<dbReference type="InterPro" id="IPR025877">
    <property type="entry name" value="MobA-like_NTP_Trfase"/>
</dbReference>
<name>M0A9Y4_9EURY</name>
<dbReference type="RefSeq" id="WP_006824785.1">
    <property type="nucleotide sequence ID" value="NZ_AOIL01000013.1"/>
</dbReference>
<dbReference type="InterPro" id="IPR029044">
    <property type="entry name" value="Nucleotide-diphossugar_trans"/>
</dbReference>
<dbReference type="STRING" id="1230458.C484_04680"/>
<evidence type="ECO:0000313" key="4">
    <source>
        <dbReference type="Proteomes" id="UP000011648"/>
    </source>
</evidence>
<evidence type="ECO:0000256" key="1">
    <source>
        <dbReference type="ARBA" id="ARBA00022679"/>
    </source>
</evidence>
<dbReference type="SUPFAM" id="SSF53448">
    <property type="entry name" value="Nucleotide-diphospho-sugar transferases"/>
    <property type="match status" value="1"/>
</dbReference>
<reference evidence="3 4" key="1">
    <citation type="journal article" date="2014" name="PLoS Genet.">
        <title>Phylogenetically driven sequencing of extremely halophilic archaea reveals strategies for static and dynamic osmo-response.</title>
        <authorList>
            <person name="Becker E.A."/>
            <person name="Seitzer P.M."/>
            <person name="Tritt A."/>
            <person name="Larsen D."/>
            <person name="Krusor M."/>
            <person name="Yao A.I."/>
            <person name="Wu D."/>
            <person name="Madern D."/>
            <person name="Eisen J.A."/>
            <person name="Darling A.E."/>
            <person name="Facciotti M.T."/>
        </authorList>
    </citation>
    <scope>NUCLEOTIDE SEQUENCE [LARGE SCALE GENOMIC DNA]</scope>
    <source>
        <strain evidence="3 4">DSM 12281</strain>
    </source>
</reference>
<keyword evidence="1" id="KW-0808">Transferase</keyword>
<feature type="domain" description="MobA-like NTP transferase" evidence="2">
    <location>
        <begin position="2"/>
        <end position="118"/>
    </location>
</feature>
<evidence type="ECO:0000313" key="3">
    <source>
        <dbReference type="EMBL" id="ELY95555.1"/>
    </source>
</evidence>
<sequence length="202" mass="21593">MCGGKGTRLESDREKPLYPIDGIAMVDRVVTALAQSRIDAIYAAVSPNAPETRDHLSASDEPVTTISTAGDGYVADLLAVLDRPAVTTPILTVAADLPLLDAAVVEQVLTVYDDRGHAGSLTVCVPETCKRRLGTSVDSRLDTATSPDELVPTGINVVDATADDSTAESMTYVTDDPRLAINVNRREDARLATERIRRSTDR</sequence>
<gene>
    <name evidence="3" type="ORF">C484_04680</name>
</gene>
<dbReference type="EMBL" id="AOIL01000013">
    <property type="protein sequence ID" value="ELY95555.1"/>
    <property type="molecule type" value="Genomic_DNA"/>
</dbReference>
<dbReference type="Gene3D" id="3.90.550.10">
    <property type="entry name" value="Spore Coat Polysaccharide Biosynthesis Protein SpsA, Chain A"/>
    <property type="match status" value="1"/>
</dbReference>
<organism evidence="3 4">
    <name type="scientific">Natrialba taiwanensis DSM 12281</name>
    <dbReference type="NCBI Taxonomy" id="1230458"/>
    <lineage>
        <taxon>Archaea</taxon>
        <taxon>Methanobacteriati</taxon>
        <taxon>Methanobacteriota</taxon>
        <taxon>Stenosarchaea group</taxon>
        <taxon>Halobacteria</taxon>
        <taxon>Halobacteriales</taxon>
        <taxon>Natrialbaceae</taxon>
        <taxon>Natrialba</taxon>
    </lineage>
</organism>